<sequence length="80" mass="8842">MLPSSIKANLAHKAISKPGVETALDAVKNATSRAPLFFCGGPYSEEAIRNDLLLCWHLNQGIQLKTRTFNMAFNRVQLRG</sequence>
<proteinExistence type="predicted"/>
<evidence type="ECO:0000313" key="1">
    <source>
        <dbReference type="EMBL" id="TDA37794.1"/>
    </source>
</evidence>
<accession>A0A523BA74</accession>
<organism evidence="1 2">
    <name type="scientific">Thermoproteota archaeon</name>
    <dbReference type="NCBI Taxonomy" id="2056631"/>
    <lineage>
        <taxon>Archaea</taxon>
        <taxon>Thermoproteota</taxon>
    </lineage>
</organism>
<name>A0A523BA74_9CREN</name>
<gene>
    <name evidence="1" type="ORF">DSO08_05100</name>
</gene>
<evidence type="ECO:0000313" key="2">
    <source>
        <dbReference type="Proteomes" id="UP000315399"/>
    </source>
</evidence>
<dbReference type="EMBL" id="QNVH01000055">
    <property type="protein sequence ID" value="TDA37794.1"/>
    <property type="molecule type" value="Genomic_DNA"/>
</dbReference>
<protein>
    <submittedName>
        <fullName evidence="1">Uncharacterized protein</fullName>
    </submittedName>
</protein>
<dbReference type="Proteomes" id="UP000315399">
    <property type="component" value="Unassembled WGS sequence"/>
</dbReference>
<reference evidence="1 2" key="1">
    <citation type="journal article" date="2019" name="Nat. Microbiol.">
        <title>Expanding anaerobic alkane metabolism in the domain of Archaea.</title>
        <authorList>
            <person name="Wang Y."/>
            <person name="Wegener G."/>
            <person name="Hou J."/>
            <person name="Wang F."/>
            <person name="Xiao X."/>
        </authorList>
    </citation>
    <scope>NUCLEOTIDE SEQUENCE [LARGE SCALE GENOMIC DNA]</scope>
    <source>
        <strain evidence="1">WYZ-LMO10</strain>
    </source>
</reference>
<dbReference type="AlphaFoldDB" id="A0A523BA74"/>
<comment type="caution">
    <text evidence="1">The sequence shown here is derived from an EMBL/GenBank/DDBJ whole genome shotgun (WGS) entry which is preliminary data.</text>
</comment>